<proteinExistence type="predicted"/>
<protein>
    <submittedName>
        <fullName evidence="1">Uncharacterized protein</fullName>
    </submittedName>
</protein>
<comment type="caution">
    <text evidence="1">The sequence shown here is derived from an EMBL/GenBank/DDBJ whole genome shotgun (WGS) entry which is preliminary data.</text>
</comment>
<sequence>MKFLIQIIRNVSRKEVKDPIQNLYAMSLKKYFAQEKPKFNDEKALIKQPVLYEELDRINKQYSISGDSVDNAIDPFSKDLNQFVKSMPTSDQLEPIGTKYTTIGKKYKSPDEIYMNSGPD</sequence>
<name>A0A177B8E2_9BILA</name>
<accession>A0A177B8E2</accession>
<dbReference type="EMBL" id="LWCA01000133">
    <property type="protein sequence ID" value="OAF70568.1"/>
    <property type="molecule type" value="Genomic_DNA"/>
</dbReference>
<keyword evidence="2" id="KW-1185">Reference proteome</keyword>
<reference evidence="1 2" key="1">
    <citation type="submission" date="2016-04" db="EMBL/GenBank/DDBJ databases">
        <title>The genome of Intoshia linei affirms orthonectids as highly simplified spiralians.</title>
        <authorList>
            <person name="Mikhailov K.V."/>
            <person name="Slusarev G.S."/>
            <person name="Nikitin M.A."/>
            <person name="Logacheva M.D."/>
            <person name="Penin A."/>
            <person name="Aleoshin V."/>
            <person name="Panchin Y.V."/>
        </authorList>
    </citation>
    <scope>NUCLEOTIDE SEQUENCE [LARGE SCALE GENOMIC DNA]</scope>
    <source>
        <strain evidence="1">Intl2013</strain>
        <tissue evidence="1">Whole animal</tissue>
    </source>
</reference>
<evidence type="ECO:0000313" key="2">
    <source>
        <dbReference type="Proteomes" id="UP000078046"/>
    </source>
</evidence>
<evidence type="ECO:0000313" key="1">
    <source>
        <dbReference type="EMBL" id="OAF70568.1"/>
    </source>
</evidence>
<dbReference type="AlphaFoldDB" id="A0A177B8E2"/>
<organism evidence="1 2">
    <name type="scientific">Intoshia linei</name>
    <dbReference type="NCBI Taxonomy" id="1819745"/>
    <lineage>
        <taxon>Eukaryota</taxon>
        <taxon>Metazoa</taxon>
        <taxon>Spiralia</taxon>
        <taxon>Lophotrochozoa</taxon>
        <taxon>Mesozoa</taxon>
        <taxon>Orthonectida</taxon>
        <taxon>Rhopaluridae</taxon>
        <taxon>Intoshia</taxon>
    </lineage>
</organism>
<dbReference type="Proteomes" id="UP000078046">
    <property type="component" value="Unassembled WGS sequence"/>
</dbReference>
<gene>
    <name evidence="1" type="ORF">A3Q56_01656</name>
</gene>